<dbReference type="PANTHER" id="PTHR34295:SF4">
    <property type="entry name" value="BIOTIN TRANSPORTER BIOY-RELATED"/>
    <property type="match status" value="1"/>
</dbReference>
<accession>A0ABU5I274</accession>
<evidence type="ECO:0000256" key="5">
    <source>
        <dbReference type="ARBA" id="ARBA00022692"/>
    </source>
</evidence>
<comment type="caution">
    <text evidence="10">The sequence shown here is derived from an EMBL/GenBank/DDBJ whole genome shotgun (WGS) entry which is preliminary data.</text>
</comment>
<gene>
    <name evidence="10" type="ORF">U0C82_09995</name>
</gene>
<comment type="similarity">
    <text evidence="2 8">Belongs to the BioY family.</text>
</comment>
<dbReference type="Proteomes" id="UP001294412">
    <property type="component" value="Unassembled WGS sequence"/>
</dbReference>
<feature type="transmembrane region" description="Helical" evidence="9">
    <location>
        <begin position="147"/>
        <end position="172"/>
    </location>
</feature>
<sequence>MTTRDIVFIALFAAFMAVLGVFPPLLIPGLGIPITAQSLGPMILGGVLGAKRGTLAMLLFLALVAVGLPLLSGGRGGLAPFVGPWSGFIYGWIAATFLIGLLTERFWRKINLVSAFLISVAGGIGVVYLIGVPWFSFVSGTGLAEAFMGSMIAFIPGDLVKAGIAAAAVTLVKTSYPLISPRLDNRAR</sequence>
<evidence type="ECO:0000256" key="8">
    <source>
        <dbReference type="PIRNR" id="PIRNR016661"/>
    </source>
</evidence>
<dbReference type="PANTHER" id="PTHR34295">
    <property type="entry name" value="BIOTIN TRANSPORTER BIOY"/>
    <property type="match status" value="1"/>
</dbReference>
<name>A0ABU5I274_9HYPH</name>
<feature type="transmembrane region" description="Helical" evidence="9">
    <location>
        <begin position="6"/>
        <end position="32"/>
    </location>
</feature>
<keyword evidence="7 8" id="KW-0472">Membrane</keyword>
<dbReference type="PIRSF" id="PIRSF016661">
    <property type="entry name" value="BioY"/>
    <property type="match status" value="1"/>
</dbReference>
<dbReference type="InterPro" id="IPR003784">
    <property type="entry name" value="BioY"/>
</dbReference>
<dbReference type="RefSeq" id="WP_322186962.1">
    <property type="nucleotide sequence ID" value="NZ_JAXLPB010000003.1"/>
</dbReference>
<keyword evidence="11" id="KW-1185">Reference proteome</keyword>
<evidence type="ECO:0000313" key="10">
    <source>
        <dbReference type="EMBL" id="MDY8109470.1"/>
    </source>
</evidence>
<dbReference type="EMBL" id="JAXLPB010000003">
    <property type="protein sequence ID" value="MDY8109470.1"/>
    <property type="molecule type" value="Genomic_DNA"/>
</dbReference>
<feature type="transmembrane region" description="Helical" evidence="9">
    <location>
        <begin position="83"/>
        <end position="103"/>
    </location>
</feature>
<keyword evidence="5 9" id="KW-0812">Transmembrane</keyword>
<reference evidence="10 11" key="1">
    <citation type="submission" date="2023-12" db="EMBL/GenBank/DDBJ databases">
        <title>Description of Novel Strain Fulvimarina sp. 2208YS6-2-32 isolated from Uroteuthis (Photololigo) edulis.</title>
        <authorList>
            <person name="Park J.-S."/>
        </authorList>
    </citation>
    <scope>NUCLEOTIDE SEQUENCE [LARGE SCALE GENOMIC DNA]</scope>
    <source>
        <strain evidence="10 11">2208YS6-2-32</strain>
    </source>
</reference>
<evidence type="ECO:0000313" key="11">
    <source>
        <dbReference type="Proteomes" id="UP001294412"/>
    </source>
</evidence>
<keyword evidence="3 8" id="KW-0813">Transport</keyword>
<proteinExistence type="inferred from homology"/>
<evidence type="ECO:0000256" key="2">
    <source>
        <dbReference type="ARBA" id="ARBA00010692"/>
    </source>
</evidence>
<dbReference type="Pfam" id="PF02632">
    <property type="entry name" value="BioY"/>
    <property type="match status" value="1"/>
</dbReference>
<keyword evidence="4 8" id="KW-1003">Cell membrane</keyword>
<comment type="subcellular location">
    <subcellularLocation>
        <location evidence="1 8">Cell membrane</location>
        <topology evidence="1 8">Multi-pass membrane protein</topology>
    </subcellularLocation>
</comment>
<feature type="transmembrane region" description="Helical" evidence="9">
    <location>
        <begin position="53"/>
        <end position="71"/>
    </location>
</feature>
<organism evidence="10 11">
    <name type="scientific">Fulvimarina uroteuthidis</name>
    <dbReference type="NCBI Taxonomy" id="3098149"/>
    <lineage>
        <taxon>Bacteria</taxon>
        <taxon>Pseudomonadati</taxon>
        <taxon>Pseudomonadota</taxon>
        <taxon>Alphaproteobacteria</taxon>
        <taxon>Hyphomicrobiales</taxon>
        <taxon>Aurantimonadaceae</taxon>
        <taxon>Fulvimarina</taxon>
    </lineage>
</organism>
<evidence type="ECO:0000256" key="9">
    <source>
        <dbReference type="SAM" id="Phobius"/>
    </source>
</evidence>
<protein>
    <recommendedName>
        <fullName evidence="8">Biotin transporter</fullName>
    </recommendedName>
</protein>
<feature type="transmembrane region" description="Helical" evidence="9">
    <location>
        <begin position="115"/>
        <end position="135"/>
    </location>
</feature>
<evidence type="ECO:0000256" key="6">
    <source>
        <dbReference type="ARBA" id="ARBA00022989"/>
    </source>
</evidence>
<evidence type="ECO:0000256" key="7">
    <source>
        <dbReference type="ARBA" id="ARBA00023136"/>
    </source>
</evidence>
<evidence type="ECO:0000256" key="3">
    <source>
        <dbReference type="ARBA" id="ARBA00022448"/>
    </source>
</evidence>
<keyword evidence="6 9" id="KW-1133">Transmembrane helix</keyword>
<evidence type="ECO:0000256" key="1">
    <source>
        <dbReference type="ARBA" id="ARBA00004651"/>
    </source>
</evidence>
<dbReference type="Gene3D" id="1.10.1760.20">
    <property type="match status" value="1"/>
</dbReference>
<evidence type="ECO:0000256" key="4">
    <source>
        <dbReference type="ARBA" id="ARBA00022475"/>
    </source>
</evidence>